<accession>A0A1F2PH24</accession>
<evidence type="ECO:0000313" key="4">
    <source>
        <dbReference type="Proteomes" id="UP000176244"/>
    </source>
</evidence>
<dbReference type="InterPro" id="IPR036397">
    <property type="entry name" value="RNaseH_sf"/>
</dbReference>
<dbReference type="OrthoDB" id="8736397at2"/>
<organism evidence="3 4">
    <name type="scientific">Acetobacterium wieringae</name>
    <dbReference type="NCBI Taxonomy" id="52694"/>
    <lineage>
        <taxon>Bacteria</taxon>
        <taxon>Bacillati</taxon>
        <taxon>Bacillota</taxon>
        <taxon>Clostridia</taxon>
        <taxon>Eubacteriales</taxon>
        <taxon>Eubacteriaceae</taxon>
        <taxon>Acetobacterium</taxon>
    </lineage>
</organism>
<sequence length="633" mass="72506">MANVFWNNKIAKFYEESKTWRTVSTYNMSDSDKQIYESRKKAVDLYLNGESMKNIEKMTGINHSHIKEFVDRCASLDTSGQPVGYIGLIKGHRLKSRKGPFIKLMEDHPDIRDQLLLDYFNEKKSKWDKLSSFKTIHESLIKNLIANGFKETDYPFETKSQGYRSMVRFLHNIGDENPYASLNRYGKNAEQLFRNTRCIQPDQSSPIRPFAKVELDGHKIDALFTVAVENEHGDTVYVLANRIWIIAVIDVATRVILGYTISVSQNYNRFDVLECIQNAIIPHKSLNFSQFNFKKSIEGYHSVAVPYTQWALFDEICMDNALSHLSRDVTDNLEKLGISINFGPVATPHRRPLIERFFRTLEEKGFHRIPSTTGSNINDIRRIGAEKDAVTYRITLKEISEIAEIIISEYNLQPHQGLGGFSPLSVMRDRIDRGLIPSYVSDDSRKDFSLMKCYQIRKVQGNKKKGIRPYINFAGYKYTSSVLSSSYTPVGKNIVIEFDPLDIREMEAYLENGAHIGHLVIKGKRIGTAISLKTNKLIRDFANRNDMNNSHVEDLITNFANNLEEKALSSKTAATHLATVRNEAEKRSPKSNILPQNKKSSNTIDEITLEDDKKLLSDEELMAKWSDPSKRTW</sequence>
<evidence type="ECO:0000256" key="1">
    <source>
        <dbReference type="SAM" id="MobiDB-lite"/>
    </source>
</evidence>
<dbReference type="RefSeq" id="WP_070371419.1">
    <property type="nucleotide sequence ID" value="NZ_JAIPPU010000010.1"/>
</dbReference>
<feature type="region of interest" description="Disordered" evidence="1">
    <location>
        <begin position="580"/>
        <end position="606"/>
    </location>
</feature>
<proteinExistence type="predicted"/>
<dbReference type="Gene3D" id="3.30.420.10">
    <property type="entry name" value="Ribonuclease H-like superfamily/Ribonuclease H"/>
    <property type="match status" value="1"/>
</dbReference>
<dbReference type="EMBL" id="LKEU01000031">
    <property type="protein sequence ID" value="OFV70345.1"/>
    <property type="molecule type" value="Genomic_DNA"/>
</dbReference>
<evidence type="ECO:0000259" key="2">
    <source>
        <dbReference type="PROSITE" id="PS50994"/>
    </source>
</evidence>
<comment type="caution">
    <text evidence="3">The sequence shown here is derived from an EMBL/GenBank/DDBJ whole genome shotgun (WGS) entry which is preliminary data.</text>
</comment>
<dbReference type="GO" id="GO:0015074">
    <property type="term" value="P:DNA integration"/>
    <property type="evidence" value="ECO:0007669"/>
    <property type="project" value="InterPro"/>
</dbReference>
<reference evidence="3 4" key="1">
    <citation type="submission" date="2015-09" db="EMBL/GenBank/DDBJ databases">
        <title>Genome sequence of Acetobacterium wieringae DSM 1911.</title>
        <authorList>
            <person name="Poehlein A."/>
            <person name="Bengelsdorf F.R."/>
            <person name="Schiel-Bengelsdorf B."/>
            <person name="Duerre P."/>
            <person name="Daniel R."/>
        </authorList>
    </citation>
    <scope>NUCLEOTIDE SEQUENCE [LARGE SCALE GENOMIC DNA]</scope>
    <source>
        <strain evidence="3 4">DSM 1911</strain>
    </source>
</reference>
<name>A0A1F2PH24_9FIRM</name>
<dbReference type="AlphaFoldDB" id="A0A1F2PH24"/>
<dbReference type="PROSITE" id="PS50994">
    <property type="entry name" value="INTEGRASE"/>
    <property type="match status" value="1"/>
</dbReference>
<dbReference type="SUPFAM" id="SSF53098">
    <property type="entry name" value="Ribonuclease H-like"/>
    <property type="match status" value="1"/>
</dbReference>
<dbReference type="InterPro" id="IPR001584">
    <property type="entry name" value="Integrase_cat-core"/>
</dbReference>
<dbReference type="Proteomes" id="UP000176244">
    <property type="component" value="Unassembled WGS sequence"/>
</dbReference>
<evidence type="ECO:0000313" key="3">
    <source>
        <dbReference type="EMBL" id="OFV70345.1"/>
    </source>
</evidence>
<dbReference type="GO" id="GO:0003676">
    <property type="term" value="F:nucleic acid binding"/>
    <property type="evidence" value="ECO:0007669"/>
    <property type="project" value="InterPro"/>
</dbReference>
<dbReference type="InterPro" id="IPR012337">
    <property type="entry name" value="RNaseH-like_sf"/>
</dbReference>
<dbReference type="STRING" id="52694.ACWI_21260"/>
<feature type="compositionally biased region" description="Polar residues" evidence="1">
    <location>
        <begin position="590"/>
        <end position="605"/>
    </location>
</feature>
<protein>
    <submittedName>
        <fullName evidence="3">Integrase core domain protein</fullName>
    </submittedName>
</protein>
<feature type="domain" description="Integrase catalytic" evidence="2">
    <location>
        <begin position="205"/>
        <end position="431"/>
    </location>
</feature>
<gene>
    <name evidence="3" type="ORF">ACWI_21260</name>
</gene>